<dbReference type="EMBL" id="CM037620">
    <property type="protein sequence ID" value="KAH7995222.1"/>
    <property type="molecule type" value="Genomic_DNA"/>
</dbReference>
<proteinExistence type="predicted"/>
<evidence type="ECO:0000313" key="1">
    <source>
        <dbReference type="EMBL" id="KAH7995222.1"/>
    </source>
</evidence>
<protein>
    <submittedName>
        <fullName evidence="1">Uncharacterized protein</fullName>
    </submittedName>
</protein>
<accession>A0ACB8ERA1</accession>
<reference evidence="1" key="1">
    <citation type="submission" date="2021-08" db="EMBL/GenBank/DDBJ databases">
        <title>The first chromosome-level gecko genome reveals the dynamic sex chromosomes of Neotropical dwarf geckos (Sphaerodactylidae: Sphaerodactylus).</title>
        <authorList>
            <person name="Pinto B.J."/>
            <person name="Keating S.E."/>
            <person name="Gamble T."/>
        </authorList>
    </citation>
    <scope>NUCLEOTIDE SEQUENCE</scope>
    <source>
        <strain evidence="1">TG3544</strain>
    </source>
</reference>
<name>A0ACB8ERA1_9SAUR</name>
<gene>
    <name evidence="1" type="ORF">K3G42_022966</name>
</gene>
<organism evidence="1 2">
    <name type="scientific">Sphaerodactylus townsendi</name>
    <dbReference type="NCBI Taxonomy" id="933632"/>
    <lineage>
        <taxon>Eukaryota</taxon>
        <taxon>Metazoa</taxon>
        <taxon>Chordata</taxon>
        <taxon>Craniata</taxon>
        <taxon>Vertebrata</taxon>
        <taxon>Euteleostomi</taxon>
        <taxon>Lepidosauria</taxon>
        <taxon>Squamata</taxon>
        <taxon>Bifurcata</taxon>
        <taxon>Gekkota</taxon>
        <taxon>Sphaerodactylidae</taxon>
        <taxon>Sphaerodactylus</taxon>
    </lineage>
</organism>
<sequence>MEQSPAAVGAVRRLRSQAPQQQHHHHHQGPENNEDGRHGKKSAGGGCPRLLSEAGASLPLLLYLLGLRVLVHVSFQRLVQAPRDPKEFDALRASGILVILSLA</sequence>
<keyword evidence="2" id="KW-1185">Reference proteome</keyword>
<comment type="caution">
    <text evidence="1">The sequence shown here is derived from an EMBL/GenBank/DDBJ whole genome shotgun (WGS) entry which is preliminary data.</text>
</comment>
<evidence type="ECO:0000313" key="2">
    <source>
        <dbReference type="Proteomes" id="UP000827872"/>
    </source>
</evidence>
<dbReference type="Proteomes" id="UP000827872">
    <property type="component" value="Linkage Group LG07"/>
</dbReference>